<dbReference type="SMR" id="A0A067G714"/>
<dbReference type="PANTHER" id="PTHR48029:SF1">
    <property type="entry name" value="NUCLEOLAR PROTEIN 8"/>
    <property type="match status" value="1"/>
</dbReference>
<dbReference type="PROSITE" id="PS50102">
    <property type="entry name" value="RRM"/>
    <property type="match status" value="1"/>
</dbReference>
<dbReference type="SMART" id="SM00360">
    <property type="entry name" value="RRM"/>
    <property type="match status" value="1"/>
</dbReference>
<dbReference type="AlphaFoldDB" id="A0A067G714"/>
<dbReference type="EMBL" id="KK784884">
    <property type="protein sequence ID" value="KDO74410.1"/>
    <property type="molecule type" value="Genomic_DNA"/>
</dbReference>
<dbReference type="InterPro" id="IPR000504">
    <property type="entry name" value="RRM_dom"/>
</dbReference>
<dbReference type="Proteomes" id="UP000027120">
    <property type="component" value="Unassembled WGS sequence"/>
</dbReference>
<evidence type="ECO:0000313" key="5">
    <source>
        <dbReference type="Proteomes" id="UP000027120"/>
    </source>
</evidence>
<keyword evidence="5" id="KW-1185">Reference proteome</keyword>
<proteinExistence type="predicted"/>
<dbReference type="GO" id="GO:0003723">
    <property type="term" value="F:RNA binding"/>
    <property type="evidence" value="ECO:0007669"/>
    <property type="project" value="UniProtKB-UniRule"/>
</dbReference>
<dbReference type="InterPro" id="IPR012677">
    <property type="entry name" value="Nucleotide-bd_a/b_plait_sf"/>
</dbReference>
<evidence type="ECO:0000256" key="1">
    <source>
        <dbReference type="ARBA" id="ARBA00022884"/>
    </source>
</evidence>
<feature type="domain" description="RRM" evidence="3">
    <location>
        <begin position="38"/>
        <end position="102"/>
    </location>
</feature>
<evidence type="ECO:0000256" key="2">
    <source>
        <dbReference type="PROSITE-ProRule" id="PRU00176"/>
    </source>
</evidence>
<dbReference type="PANTHER" id="PTHR48029">
    <property type="entry name" value="NUCLEOLAR PROTEIN 8"/>
    <property type="match status" value="1"/>
</dbReference>
<dbReference type="SUPFAM" id="SSF54928">
    <property type="entry name" value="RNA-binding domain, RBD"/>
    <property type="match status" value="1"/>
</dbReference>
<keyword evidence="1 2" id="KW-0694">RNA-binding</keyword>
<organism evidence="4 5">
    <name type="scientific">Citrus sinensis</name>
    <name type="common">Sweet orange</name>
    <name type="synonym">Citrus aurantium var. sinensis</name>
    <dbReference type="NCBI Taxonomy" id="2711"/>
    <lineage>
        <taxon>Eukaryota</taxon>
        <taxon>Viridiplantae</taxon>
        <taxon>Streptophyta</taxon>
        <taxon>Embryophyta</taxon>
        <taxon>Tracheophyta</taxon>
        <taxon>Spermatophyta</taxon>
        <taxon>Magnoliopsida</taxon>
        <taxon>eudicotyledons</taxon>
        <taxon>Gunneridae</taxon>
        <taxon>Pentapetalae</taxon>
        <taxon>rosids</taxon>
        <taxon>malvids</taxon>
        <taxon>Sapindales</taxon>
        <taxon>Rutaceae</taxon>
        <taxon>Aurantioideae</taxon>
        <taxon>Citrus</taxon>
    </lineage>
</organism>
<dbReference type="InterPro" id="IPR035979">
    <property type="entry name" value="RBD_domain_sf"/>
</dbReference>
<name>A0A067G714_CITSI</name>
<evidence type="ECO:0000259" key="3">
    <source>
        <dbReference type="PROSITE" id="PS50102"/>
    </source>
</evidence>
<dbReference type="Gene3D" id="3.30.70.330">
    <property type="match status" value="1"/>
</dbReference>
<sequence>MALRAAVAAPRGLRRLFSTSPFSSSLNPPQRPQAEPSTNLFVSGLSKRTTDETLRDTFSAFGEVVHAKIVKHRESGYSKGFGFVKYATLEAAGKAIEGMDGKVSLCMASFLHALARIINPFPIFLY</sequence>
<reference evidence="4 5" key="1">
    <citation type="submission" date="2014-04" db="EMBL/GenBank/DDBJ databases">
        <authorList>
            <consortium name="International Citrus Genome Consortium"/>
            <person name="Gmitter F."/>
            <person name="Chen C."/>
            <person name="Farmerie W."/>
            <person name="Harkins T."/>
            <person name="Desany B."/>
            <person name="Mohiuddin M."/>
            <person name="Kodira C."/>
            <person name="Borodovsky M."/>
            <person name="Lomsadze A."/>
            <person name="Burns P."/>
            <person name="Jenkins J."/>
            <person name="Prochnik S."/>
            <person name="Shu S."/>
            <person name="Chapman J."/>
            <person name="Pitluck S."/>
            <person name="Schmutz J."/>
            <person name="Rokhsar D."/>
        </authorList>
    </citation>
    <scope>NUCLEOTIDE SEQUENCE</scope>
</reference>
<accession>A0A067G714</accession>
<evidence type="ECO:0000313" key="4">
    <source>
        <dbReference type="EMBL" id="KDO74410.1"/>
    </source>
</evidence>
<dbReference type="Pfam" id="PF00076">
    <property type="entry name" value="RRM_1"/>
    <property type="match status" value="1"/>
</dbReference>
<gene>
    <name evidence="4" type="ORF">CISIN_1g032702mg</name>
</gene>
<protein>
    <recommendedName>
        <fullName evidence="3">RRM domain-containing protein</fullName>
    </recommendedName>
</protein>